<dbReference type="AlphaFoldDB" id="A0A239GXU6"/>
<gene>
    <name evidence="2" type="ORF">SAMN06265795_105222</name>
</gene>
<protein>
    <submittedName>
        <fullName evidence="2">Ricin-type beta-trefoil lectin domain-containing protein</fullName>
    </submittedName>
</protein>
<feature type="domain" description="Ricin B lectin" evidence="1">
    <location>
        <begin position="762"/>
        <end position="900"/>
    </location>
</feature>
<reference evidence="2 3" key="1">
    <citation type="submission" date="2017-06" db="EMBL/GenBank/DDBJ databases">
        <authorList>
            <person name="Kim H.J."/>
            <person name="Triplett B.A."/>
        </authorList>
    </citation>
    <scope>NUCLEOTIDE SEQUENCE [LARGE SCALE GENOMIC DNA]</scope>
    <source>
        <strain evidence="2 3">U15</strain>
    </source>
</reference>
<accession>A0A239GXU6</accession>
<keyword evidence="2" id="KW-0430">Lectin</keyword>
<dbReference type="SMART" id="SM00458">
    <property type="entry name" value="RICIN"/>
    <property type="match status" value="1"/>
</dbReference>
<dbReference type="Proteomes" id="UP000198284">
    <property type="component" value="Unassembled WGS sequence"/>
</dbReference>
<dbReference type="CDD" id="cd00161">
    <property type="entry name" value="beta-trefoil_Ricin-like"/>
    <property type="match status" value="1"/>
</dbReference>
<proteinExistence type="predicted"/>
<sequence>MPLGGVMKNRFSLLLLYAIFLITLGLSGCGGGNDQLSSAGSGSVSSEGTPAASRNLADGAAVTTSTWTFCAREDGICNFTGTTQVRYGLNGQYAIRTATGSIACNNSVFGDPVVGADKICEYETVTTTPPPADPGTGTGTWTFCAREDQTCSFSGTKQVRYGLNGTYATRTATNSIGCNNSVFGDPVPGVDKICEYLDDSSTPPPPPPSGTWTFCAREDQTCSFSGTRQVRYGLNGTYATRTATNSIGCNNSVFGDPVPGVDKICEYLNDSSTPPPPPPTNTGTVAIENAKTGTTAWQLSNPATLGEIEGYASLTSVAKGGSIDFYVNTSAASYNIDIYRMGWYGGAGGRLMLSIPNLTGVAQPKPCLNAGGVIDCNWSVSRTLTIPNTATDPAASDYWASGIYLAKLTTNGATPKDSYIIFVVRDDARVATYIAQLPVTTYQAYNYWGGKSLYTGCINHNSAWQCANGSTPATSVSFNRPYGPSTNPQAAYGVGAGEFITNVQPVVEGYPITSAGFDYNMVRWMERQGYDVKYISNLDLHERGTALANAKAFISMGHDEYYSRTMRDRLVSSRDAGTNLAFFSANQVYWQVRFANSTFGSTTTNRIMTCYRNGGDPVTDPLLRTGKFRDLGLPEGAFLGAQYVADPVMGNVSITNAEHWLFTGSGATNSTVLAGLLGYEVNAIVAGVSPPNVVSLARSTSGGVSSDMTYYIADSTAQVFGTGTMQWSWGLDSFISNSVRSDYTSTIAQKITDNVFRAVAEQDLYTFSNAANSLFLSLPTGSTAAVQVVQNPAPANGSKANQWRMLAYGDGAFQIVSRGSGLCLDAYGSTAGSQVGTWECNGLPHQRWKLTAVGGDSNLFTITDMRSQLCLSAPSTNSGSGAGLVLQACVNSPTQQWRRTGI</sequence>
<dbReference type="Pfam" id="PF00652">
    <property type="entry name" value="Ricin_B_lectin"/>
    <property type="match status" value="1"/>
</dbReference>
<evidence type="ECO:0000313" key="3">
    <source>
        <dbReference type="Proteomes" id="UP000198284"/>
    </source>
</evidence>
<dbReference type="InterPro" id="IPR046540">
    <property type="entry name" value="DMFA2_C"/>
</dbReference>
<evidence type="ECO:0000259" key="1">
    <source>
        <dbReference type="SMART" id="SM00458"/>
    </source>
</evidence>
<dbReference type="GO" id="GO:0030246">
    <property type="term" value="F:carbohydrate binding"/>
    <property type="evidence" value="ECO:0007669"/>
    <property type="project" value="UniProtKB-KW"/>
</dbReference>
<dbReference type="EMBL" id="FZOT01000005">
    <property type="protein sequence ID" value="SNS73353.1"/>
    <property type="molecule type" value="Genomic_DNA"/>
</dbReference>
<dbReference type="OrthoDB" id="505641at2"/>
<dbReference type="SUPFAM" id="SSF50370">
    <property type="entry name" value="Ricin B-like lectins"/>
    <property type="match status" value="1"/>
</dbReference>
<dbReference type="Pfam" id="PF20254">
    <property type="entry name" value="DMFA2_C"/>
    <property type="match status" value="1"/>
</dbReference>
<dbReference type="Gene3D" id="2.80.10.50">
    <property type="match status" value="1"/>
</dbReference>
<organism evidence="2 3">
    <name type="scientific">Noviherbaspirillum humi</name>
    <dbReference type="NCBI Taxonomy" id="1688639"/>
    <lineage>
        <taxon>Bacteria</taxon>
        <taxon>Pseudomonadati</taxon>
        <taxon>Pseudomonadota</taxon>
        <taxon>Betaproteobacteria</taxon>
        <taxon>Burkholderiales</taxon>
        <taxon>Oxalobacteraceae</taxon>
        <taxon>Noviherbaspirillum</taxon>
    </lineage>
</organism>
<evidence type="ECO:0000313" key="2">
    <source>
        <dbReference type="EMBL" id="SNS73353.1"/>
    </source>
</evidence>
<name>A0A239GXU6_9BURK</name>
<dbReference type="PROSITE" id="PS50231">
    <property type="entry name" value="RICIN_B_LECTIN"/>
    <property type="match status" value="1"/>
</dbReference>
<keyword evidence="3" id="KW-1185">Reference proteome</keyword>
<dbReference type="InterPro" id="IPR000772">
    <property type="entry name" value="Ricin_B_lectin"/>
</dbReference>
<dbReference type="InterPro" id="IPR035992">
    <property type="entry name" value="Ricin_B-like_lectins"/>
</dbReference>